<keyword evidence="1" id="KW-0732">Signal</keyword>
<dbReference type="Pfam" id="PF02738">
    <property type="entry name" value="MoCoBD_1"/>
    <property type="match status" value="1"/>
</dbReference>
<dbReference type="Pfam" id="PF20256">
    <property type="entry name" value="MoCoBD_2"/>
    <property type="match status" value="2"/>
</dbReference>
<dbReference type="InterPro" id="IPR006311">
    <property type="entry name" value="TAT_signal"/>
</dbReference>
<dbReference type="PANTHER" id="PTHR47495">
    <property type="entry name" value="ALDEHYDE DEHYDROGENASE"/>
    <property type="match status" value="1"/>
</dbReference>
<dbReference type="Gene3D" id="3.90.1170.50">
    <property type="entry name" value="Aldehyde oxidase/xanthine dehydrogenase, a/b hammerhead"/>
    <property type="match status" value="1"/>
</dbReference>
<dbReference type="EMBL" id="BSPG01000023">
    <property type="protein sequence ID" value="GLS45494.1"/>
    <property type="molecule type" value="Genomic_DNA"/>
</dbReference>
<feature type="chain" id="PRO_5030579750" evidence="1">
    <location>
        <begin position="32"/>
        <end position="738"/>
    </location>
</feature>
<dbReference type="EMBL" id="JACIDN010000005">
    <property type="protein sequence ID" value="MBB3903413.1"/>
    <property type="molecule type" value="Genomic_DNA"/>
</dbReference>
<feature type="signal peptide" evidence="1">
    <location>
        <begin position="1"/>
        <end position="31"/>
    </location>
</feature>
<dbReference type="InterPro" id="IPR012368">
    <property type="entry name" value="OxRdtase_Mopterin-bd_su_IorB"/>
</dbReference>
<reference evidence="3" key="1">
    <citation type="journal article" date="2014" name="Int. J. Syst. Evol. Microbiol.">
        <title>Complete genome of a new Firmicutes species belonging to the dominant human colonic microbiota ('Ruminococcus bicirculans') reveals two chromosomes and a selective capacity to utilize plant glucans.</title>
        <authorList>
            <consortium name="NISC Comparative Sequencing Program"/>
            <person name="Wegmann U."/>
            <person name="Louis P."/>
            <person name="Goesmann A."/>
            <person name="Henrissat B."/>
            <person name="Duncan S.H."/>
            <person name="Flint H.J."/>
        </authorList>
    </citation>
    <scope>NUCLEOTIDE SEQUENCE</scope>
    <source>
        <strain evidence="3">NBRC 107710</strain>
    </source>
</reference>
<feature type="domain" description="Aldehyde oxidase/xanthine dehydrogenase a/b hammerhead" evidence="2">
    <location>
        <begin position="205"/>
        <end position="286"/>
    </location>
</feature>
<evidence type="ECO:0000313" key="3">
    <source>
        <dbReference type="EMBL" id="GLS45494.1"/>
    </source>
</evidence>
<evidence type="ECO:0000313" key="4">
    <source>
        <dbReference type="EMBL" id="MBB3903413.1"/>
    </source>
</evidence>
<proteinExistence type="predicted"/>
<dbReference type="AlphaFoldDB" id="A0A7W6AHH7"/>
<dbReference type="PIRSF" id="PIRSF036389">
    <property type="entry name" value="IOR_B"/>
    <property type="match status" value="1"/>
</dbReference>
<dbReference type="SMART" id="SM01008">
    <property type="entry name" value="Ald_Xan_dh_C"/>
    <property type="match status" value="1"/>
</dbReference>
<dbReference type="Proteomes" id="UP001156881">
    <property type="component" value="Unassembled WGS sequence"/>
</dbReference>
<dbReference type="PANTHER" id="PTHR47495:SF1">
    <property type="entry name" value="BLL3820 PROTEIN"/>
    <property type="match status" value="1"/>
</dbReference>
<comment type="caution">
    <text evidence="4">The sequence shown here is derived from an EMBL/GenBank/DDBJ whole genome shotgun (WGS) entry which is preliminary data.</text>
</comment>
<dbReference type="RefSeq" id="WP_183506357.1">
    <property type="nucleotide sequence ID" value="NZ_BSPG01000023.1"/>
</dbReference>
<protein>
    <submittedName>
        <fullName evidence="3">Aldehyde dehydrogenase</fullName>
    </submittedName>
    <submittedName>
        <fullName evidence="4">CO/xanthine dehydrogenase Mo-binding subunit</fullName>
    </submittedName>
</protein>
<name>A0A7W6AHH7_9HYPH</name>
<reference evidence="3" key="4">
    <citation type="submission" date="2023-01" db="EMBL/GenBank/DDBJ databases">
        <title>Draft genome sequence of Methylobacterium brachythecii strain NBRC 107710.</title>
        <authorList>
            <person name="Sun Q."/>
            <person name="Mori K."/>
        </authorList>
    </citation>
    <scope>NUCLEOTIDE SEQUENCE</scope>
    <source>
        <strain evidence="3">NBRC 107710</strain>
    </source>
</reference>
<reference evidence="6" key="2">
    <citation type="journal article" date="2019" name="Int. J. Syst. Evol. Microbiol.">
        <title>The Global Catalogue of Microorganisms (GCM) 10K type strain sequencing project: providing services to taxonomists for standard genome sequencing and annotation.</title>
        <authorList>
            <consortium name="The Broad Institute Genomics Platform"/>
            <consortium name="The Broad Institute Genome Sequencing Center for Infectious Disease"/>
            <person name="Wu L."/>
            <person name="Ma J."/>
        </authorList>
    </citation>
    <scope>NUCLEOTIDE SEQUENCE [LARGE SCALE GENOMIC DNA]</scope>
    <source>
        <strain evidence="6">NBRC 107710</strain>
    </source>
</reference>
<evidence type="ECO:0000313" key="6">
    <source>
        <dbReference type="Proteomes" id="UP001156881"/>
    </source>
</evidence>
<dbReference type="InterPro" id="IPR008274">
    <property type="entry name" value="AldOxase/xan_DH_MoCoBD1"/>
</dbReference>
<dbReference type="GO" id="GO:0016491">
    <property type="term" value="F:oxidoreductase activity"/>
    <property type="evidence" value="ECO:0007669"/>
    <property type="project" value="InterPro"/>
</dbReference>
<organism evidence="4 5">
    <name type="scientific">Methylobacterium brachythecii</name>
    <dbReference type="NCBI Taxonomy" id="1176177"/>
    <lineage>
        <taxon>Bacteria</taxon>
        <taxon>Pseudomonadati</taxon>
        <taxon>Pseudomonadota</taxon>
        <taxon>Alphaproteobacteria</taxon>
        <taxon>Hyphomicrobiales</taxon>
        <taxon>Methylobacteriaceae</taxon>
        <taxon>Methylobacterium</taxon>
    </lineage>
</organism>
<dbReference type="InterPro" id="IPR000674">
    <property type="entry name" value="Ald_Oxase/Xan_DH_a/b"/>
</dbReference>
<dbReference type="Gene3D" id="3.30.365.10">
    <property type="entry name" value="Aldehyde oxidase/xanthine dehydrogenase, molybdopterin binding domain"/>
    <property type="match status" value="4"/>
</dbReference>
<dbReference type="InterPro" id="IPR046867">
    <property type="entry name" value="AldOxase/xan_DH_MoCoBD2"/>
</dbReference>
<accession>A0A7W6AHH7</accession>
<reference evidence="4 5" key="3">
    <citation type="submission" date="2020-08" db="EMBL/GenBank/DDBJ databases">
        <title>Genomic Encyclopedia of Type Strains, Phase IV (KMG-IV): sequencing the most valuable type-strain genomes for metagenomic binning, comparative biology and taxonomic classification.</title>
        <authorList>
            <person name="Goeker M."/>
        </authorList>
    </citation>
    <scope>NUCLEOTIDE SEQUENCE [LARGE SCALE GENOMIC DNA]</scope>
    <source>
        <strain evidence="4 5">DSM 24105</strain>
    </source>
</reference>
<dbReference type="Proteomes" id="UP000517759">
    <property type="component" value="Unassembled WGS sequence"/>
</dbReference>
<dbReference type="InterPro" id="IPR052516">
    <property type="entry name" value="N-heterocyclic_Hydroxylase"/>
</dbReference>
<evidence type="ECO:0000256" key="1">
    <source>
        <dbReference type="SAM" id="SignalP"/>
    </source>
</evidence>
<gene>
    <name evidence="3" type="ORF">GCM10007884_34850</name>
    <name evidence="4" type="ORF">GGR33_002922</name>
</gene>
<dbReference type="SUPFAM" id="SSF56003">
    <property type="entry name" value="Molybdenum cofactor-binding domain"/>
    <property type="match status" value="2"/>
</dbReference>
<dbReference type="PROSITE" id="PS51318">
    <property type="entry name" value="TAT"/>
    <property type="match status" value="1"/>
</dbReference>
<dbReference type="InterPro" id="IPR037165">
    <property type="entry name" value="AldOxase/xan_DH_Mopterin-bd_sf"/>
</dbReference>
<keyword evidence="6" id="KW-1185">Reference proteome</keyword>
<evidence type="ECO:0000313" key="5">
    <source>
        <dbReference type="Proteomes" id="UP000517759"/>
    </source>
</evidence>
<sequence length="738" mass="78762">MPTTQLSRRSILQGGAIVVGFSLSRALPAAAASGTAPSKPVALDQVDSYLSLERDGSAIVYSGKVDLGTGVQTALTQMAADELDLPLARVRVIQGDTALTPDQGPTYGSLSIQNGGTQIRAAAATARRQLVQLASERLGTPVDALVTKDGRVVPTAGGEGIAYADLLKDGHFSLKLDKDAPSKNPDTFTFVGKPVARLDIPAKIYASFTYMQDVTLPGMLHGRVIRPPAIEARLTGVDEASVAGIPGLVKVVREGDFLGVVATNEWAAIKAAEKLSATWSKAETLPEQSRLWEHVRATPVVKEDVTSNVGDADGAMTGAARTLKATYDFAIHTHGSIGPSCAVAQPEGDALTVWTASQMTHALRTQLSAMFSLPPEKVRCIYVEGSGCYGRNGHEDAAADAAILARAVGKPVRVQWSRADEHGWDPKGPPTLIDLAAGLDDKGAVTAWSSQFHIPNGAAGSVPLVAATLARLPHETALAPGNIVHNSAIPYGFPNVKTVCRRLATTPLRPSWIRTPGRMQNTFANEAFVDECAAAAGIDPMEYRVRSLNDPRGIEILKRLATLAKWESRPSPQGEAKDAGGGVQTGRGLSYVKYELYRTYVAAVAEVEVERSSGMIRAKRVFVVQDCGQIINPDGVRSQIEGNVIQTVSRVLKEEVMFDRSRVTSIDWANYPILTFPEVPEIVMELIDRPRDKPWGAGEPSAAVIPAAISNAVYDAIGLRLRSVPFTPEKVKTALQRT</sequence>
<evidence type="ECO:0000259" key="2">
    <source>
        <dbReference type="SMART" id="SM01008"/>
    </source>
</evidence>